<evidence type="ECO:0000313" key="2">
    <source>
        <dbReference type="EMBL" id="CAK6976112.1"/>
    </source>
</evidence>
<protein>
    <submittedName>
        <fullName evidence="2">Dynein regulatory complex subunit 4-like isoform X4</fullName>
    </submittedName>
</protein>
<dbReference type="AlphaFoldDB" id="A0AAV1PZL7"/>
<evidence type="ECO:0000256" key="1">
    <source>
        <dbReference type="SAM" id="Coils"/>
    </source>
</evidence>
<keyword evidence="1" id="KW-0175">Coiled coil</keyword>
<dbReference type="EMBL" id="CAWUFR010000334">
    <property type="protein sequence ID" value="CAK6976112.1"/>
    <property type="molecule type" value="Genomic_DNA"/>
</dbReference>
<reference evidence="2 3" key="1">
    <citation type="submission" date="2024-01" db="EMBL/GenBank/DDBJ databases">
        <authorList>
            <person name="Alioto T."/>
            <person name="Alioto T."/>
            <person name="Gomez Garrido J."/>
        </authorList>
    </citation>
    <scope>NUCLEOTIDE SEQUENCE [LARGE SCALE GENOMIC DNA]</scope>
</reference>
<organism evidence="2 3">
    <name type="scientific">Scomber scombrus</name>
    <name type="common">Atlantic mackerel</name>
    <name type="synonym">Scomber vernalis</name>
    <dbReference type="NCBI Taxonomy" id="13677"/>
    <lineage>
        <taxon>Eukaryota</taxon>
        <taxon>Metazoa</taxon>
        <taxon>Chordata</taxon>
        <taxon>Craniata</taxon>
        <taxon>Vertebrata</taxon>
        <taxon>Euteleostomi</taxon>
        <taxon>Actinopterygii</taxon>
        <taxon>Neopterygii</taxon>
        <taxon>Teleostei</taxon>
        <taxon>Neoteleostei</taxon>
        <taxon>Acanthomorphata</taxon>
        <taxon>Pelagiaria</taxon>
        <taxon>Scombriformes</taxon>
        <taxon>Scombridae</taxon>
        <taxon>Scomber</taxon>
    </lineage>
</organism>
<comment type="caution">
    <text evidence="2">The sequence shown here is derived from an EMBL/GenBank/DDBJ whole genome shotgun (WGS) entry which is preliminary data.</text>
</comment>
<name>A0AAV1PZL7_SCOSC</name>
<dbReference type="Proteomes" id="UP001314229">
    <property type="component" value="Unassembled WGS sequence"/>
</dbReference>
<gene>
    <name evidence="2" type="ORF">FSCOSCO3_A022125</name>
</gene>
<accession>A0AAV1PZL7</accession>
<sequence length="184" mass="21389">MRMKTAEQTEKQNHELLLEHVQLEQKCEGVQKQIDKKRETEAILPIERKSSLKAMLLEMQIETMTERHQKAQVKLWVALAFRQADKTAAKNLKELVESKHGTYKALKQDMSQDLKDYDELEKKVTVMDTSVKQCFPRSDMIKSTKNTSDEKKLEDLMEQLKALCISEDDNIQENKLHAGAKSRQ</sequence>
<feature type="coiled-coil region" evidence="1">
    <location>
        <begin position="6"/>
        <end position="40"/>
    </location>
</feature>
<keyword evidence="3" id="KW-1185">Reference proteome</keyword>
<evidence type="ECO:0000313" key="3">
    <source>
        <dbReference type="Proteomes" id="UP001314229"/>
    </source>
</evidence>
<proteinExistence type="predicted"/>